<organism evidence="1 2">
    <name type="scientific">Massilicoli timonensis</name>
    <dbReference type="NCBI Taxonomy" id="2015901"/>
    <lineage>
        <taxon>Bacteria</taxon>
        <taxon>Bacillati</taxon>
        <taxon>Bacillota</taxon>
        <taxon>Erysipelotrichia</taxon>
        <taxon>Erysipelotrichales</taxon>
        <taxon>Erysipelotrichaceae</taxon>
        <taxon>Massilicoli</taxon>
    </lineage>
</organism>
<evidence type="ECO:0000313" key="1">
    <source>
        <dbReference type="EMBL" id="MCQ5122201.1"/>
    </source>
</evidence>
<comment type="caution">
    <text evidence="1">The sequence shown here is derived from an EMBL/GenBank/DDBJ whole genome shotgun (WGS) entry which is preliminary data.</text>
</comment>
<reference evidence="1 2" key="1">
    <citation type="submission" date="2022-06" db="EMBL/GenBank/DDBJ databases">
        <title>Isolation of gut microbiota from human fecal samples.</title>
        <authorList>
            <person name="Pamer E.G."/>
            <person name="Barat B."/>
            <person name="Waligurski E."/>
            <person name="Medina S."/>
            <person name="Paddock L."/>
            <person name="Mostad J."/>
        </authorList>
    </citation>
    <scope>NUCLEOTIDE SEQUENCE [LARGE SCALE GENOMIC DNA]</scope>
    <source>
        <strain evidence="1 2">DFI.6.1</strain>
    </source>
</reference>
<evidence type="ECO:0000313" key="2">
    <source>
        <dbReference type="Proteomes" id="UP001524435"/>
    </source>
</evidence>
<keyword evidence="2" id="KW-1185">Reference proteome</keyword>
<dbReference type="EMBL" id="JANGCH010000011">
    <property type="protein sequence ID" value="MCQ5122201.1"/>
    <property type="molecule type" value="Genomic_DNA"/>
</dbReference>
<accession>A0ABT1SLV2</accession>
<dbReference type="Pfam" id="PF06338">
    <property type="entry name" value="ComK"/>
    <property type="match status" value="1"/>
</dbReference>
<protein>
    <submittedName>
        <fullName evidence="1">Competence protein ComK</fullName>
    </submittedName>
</protein>
<sequence length="160" mass="19053">MYIRTDKRRKDTLLVFQDGSDQKLHINGLKLLDHFCYAHGSSLEGRRQAIMKTLGIMQKVPILIDEATREMYFPLFDLRRTINYWINERYIESVAPCTKKTCWIRFLNGREFLFPADVRVVKLQRKRCALYLAKLEQKRVCYEQDVLSIFADEKRGNQNE</sequence>
<proteinExistence type="predicted"/>
<dbReference type="InterPro" id="IPR010461">
    <property type="entry name" value="ComK"/>
</dbReference>
<dbReference type="RefSeq" id="WP_256198078.1">
    <property type="nucleotide sequence ID" value="NZ_CANTYB010000008.1"/>
</dbReference>
<name>A0ABT1SLV2_9FIRM</name>
<gene>
    <name evidence="1" type="ORF">NE663_08020</name>
</gene>
<dbReference type="Proteomes" id="UP001524435">
    <property type="component" value="Unassembled WGS sequence"/>
</dbReference>